<gene>
    <name evidence="1" type="ORF">MRATA1EN1_LOCUS5312</name>
</gene>
<reference evidence="1" key="1">
    <citation type="submission" date="2023-04" db="EMBL/GenBank/DDBJ databases">
        <authorList>
            <consortium name="ELIXIR-Norway"/>
        </authorList>
    </citation>
    <scope>NUCLEOTIDE SEQUENCE [LARGE SCALE GENOMIC DNA]</scope>
</reference>
<evidence type="ECO:0000313" key="2">
    <source>
        <dbReference type="Proteomes" id="UP001176941"/>
    </source>
</evidence>
<accession>A0ABN8Y5X8</accession>
<dbReference type="Proteomes" id="UP001176941">
    <property type="component" value="Chromosome 14"/>
</dbReference>
<dbReference type="EMBL" id="OX459950">
    <property type="protein sequence ID" value="CAI9156350.1"/>
    <property type="molecule type" value="Genomic_DNA"/>
</dbReference>
<sequence length="166" mass="18620">MIGSGEAGFRAGQKRPVHVGIFLDQSFDSARLVVLASVEMRRNSVESTMIRAQDVNGHECHIAYRALGNTQQLLVFNEAAAQGSENSPVCALFVRFAADLRTRKEQNRSDAFTPEIVHILPRAGRAGDWDTEHLASWWLSCIGMLRRGFHEKTMTFTENNDLCRDL</sequence>
<protein>
    <submittedName>
        <fullName evidence="1">Uncharacterized protein</fullName>
    </submittedName>
</protein>
<name>A0ABN8Y5X8_RANTA</name>
<evidence type="ECO:0000313" key="1">
    <source>
        <dbReference type="EMBL" id="CAI9156350.1"/>
    </source>
</evidence>
<keyword evidence="2" id="KW-1185">Reference proteome</keyword>
<proteinExistence type="predicted"/>
<organism evidence="1 2">
    <name type="scientific">Rangifer tarandus platyrhynchus</name>
    <name type="common">Svalbard reindeer</name>
    <dbReference type="NCBI Taxonomy" id="3082113"/>
    <lineage>
        <taxon>Eukaryota</taxon>
        <taxon>Metazoa</taxon>
        <taxon>Chordata</taxon>
        <taxon>Craniata</taxon>
        <taxon>Vertebrata</taxon>
        <taxon>Euteleostomi</taxon>
        <taxon>Mammalia</taxon>
        <taxon>Eutheria</taxon>
        <taxon>Laurasiatheria</taxon>
        <taxon>Artiodactyla</taxon>
        <taxon>Ruminantia</taxon>
        <taxon>Pecora</taxon>
        <taxon>Cervidae</taxon>
        <taxon>Odocoileinae</taxon>
        <taxon>Rangifer</taxon>
    </lineage>
</organism>